<feature type="region of interest" description="Disordered" evidence="1">
    <location>
        <begin position="74"/>
        <end position="95"/>
    </location>
</feature>
<organism evidence="2">
    <name type="scientific">marine metagenome</name>
    <dbReference type="NCBI Taxonomy" id="408172"/>
    <lineage>
        <taxon>unclassified sequences</taxon>
        <taxon>metagenomes</taxon>
        <taxon>ecological metagenomes</taxon>
    </lineage>
</organism>
<evidence type="ECO:0000256" key="1">
    <source>
        <dbReference type="SAM" id="MobiDB-lite"/>
    </source>
</evidence>
<protein>
    <submittedName>
        <fullName evidence="2">Uncharacterized protein</fullName>
    </submittedName>
</protein>
<proteinExistence type="predicted"/>
<accession>A0A382XN12</accession>
<dbReference type="AlphaFoldDB" id="A0A382XN12"/>
<reference evidence="2" key="1">
    <citation type="submission" date="2018-05" db="EMBL/GenBank/DDBJ databases">
        <authorList>
            <person name="Lanie J.A."/>
            <person name="Ng W.-L."/>
            <person name="Kazmierczak K.M."/>
            <person name="Andrzejewski T.M."/>
            <person name="Davidsen T.M."/>
            <person name="Wayne K.J."/>
            <person name="Tettelin H."/>
            <person name="Glass J.I."/>
            <person name="Rusch D."/>
            <person name="Podicherti R."/>
            <person name="Tsui H.-C.T."/>
            <person name="Winkler M.E."/>
        </authorList>
    </citation>
    <scope>NUCLEOTIDE SEQUENCE</scope>
</reference>
<feature type="non-terminal residue" evidence="2">
    <location>
        <position position="95"/>
    </location>
</feature>
<gene>
    <name evidence="2" type="ORF">METZ01_LOCUS425094</name>
</gene>
<name>A0A382XN12_9ZZZZ</name>
<sequence length="95" mass="9823">MTNPKANLLAHLESMAARYQDRWTLSACGVTVGRRSIPALLDKNANSPGSNTASVLLISGLSGNPDDVALARRALDSTPSDDAGPGNHISLSAIP</sequence>
<evidence type="ECO:0000313" key="2">
    <source>
        <dbReference type="EMBL" id="SVD72240.1"/>
    </source>
</evidence>
<dbReference type="EMBL" id="UINC01168943">
    <property type="protein sequence ID" value="SVD72240.1"/>
    <property type="molecule type" value="Genomic_DNA"/>
</dbReference>